<evidence type="ECO:0000313" key="5">
    <source>
        <dbReference type="EMBL" id="AHI96447.1"/>
    </source>
</evidence>
<evidence type="ECO:0000313" key="3">
    <source>
        <dbReference type="EMBL" id="AHI96441.1"/>
    </source>
</evidence>
<evidence type="ECO:0000313" key="6">
    <source>
        <dbReference type="EMBL" id="AHI96449.1"/>
    </source>
</evidence>
<proteinExistence type="predicted"/>
<dbReference type="EMBL" id="KF745721">
    <property type="protein sequence ID" value="AHI96449.1"/>
    <property type="molecule type" value="Genomic_DNA"/>
</dbReference>
<dbReference type="EMBL" id="KF745720">
    <property type="protein sequence ID" value="AHI96447.1"/>
    <property type="molecule type" value="Genomic_DNA"/>
</dbReference>
<accession>W6DA57</accession>
<dbReference type="EMBL" id="KF745715">
    <property type="protein sequence ID" value="AHI96437.1"/>
    <property type="molecule type" value="Genomic_DNA"/>
</dbReference>
<reference evidence="6" key="1">
    <citation type="journal article" date="2014" name="Ticks Tick Borne Dis.">
        <title>Genetic variability of Anaplasma phagocytophilum in ticks and voles from Ixodes persulcatus/Ixodes trianguliceps sympatric areas from Western Siberia, Russia.</title>
        <authorList>
            <person name="Rar V.A."/>
            <person name="Epikhina T.I."/>
            <person name="Yakimenko V.V."/>
            <person name="Malkova M.G."/>
            <person name="Tancev A.K."/>
            <person name="Bondarenko E.I."/>
            <person name="Ivanov M.K."/>
            <person name="Tikunova N.V."/>
        </authorList>
    </citation>
    <scope>NUCLEOTIDE SEQUENCE</scope>
    <source>
        <strain evidence="6">Omsk-Tr17</strain>
        <strain evidence="4">Omsk-Tr3</strain>
        <strain evidence="5">Omsk-Tr7</strain>
        <strain evidence="3">Omsk-vole121</strain>
        <strain evidence="1">Omsk-vole52</strain>
        <strain evidence="2">Omsk-vole65</strain>
    </source>
</reference>
<name>W6DA57_ANAPH</name>
<protein>
    <submittedName>
        <fullName evidence="6">Uncharacterized protein</fullName>
    </submittedName>
</protein>
<evidence type="ECO:0000313" key="4">
    <source>
        <dbReference type="EMBL" id="AHI96445.1"/>
    </source>
</evidence>
<evidence type="ECO:0000313" key="1">
    <source>
        <dbReference type="EMBL" id="AHI96437.1"/>
    </source>
</evidence>
<sequence length="12" mass="1344">MTSGLSGRFKIF</sequence>
<dbReference type="EMBL" id="KF745716">
    <property type="protein sequence ID" value="AHI96439.1"/>
    <property type="molecule type" value="Genomic_DNA"/>
</dbReference>
<organism evidence="6">
    <name type="scientific">Anaplasma phagocytophilum</name>
    <name type="common">Ehrlichia phagocytophila</name>
    <dbReference type="NCBI Taxonomy" id="948"/>
    <lineage>
        <taxon>Bacteria</taxon>
        <taxon>Pseudomonadati</taxon>
        <taxon>Pseudomonadota</taxon>
        <taxon>Alphaproteobacteria</taxon>
        <taxon>Rickettsiales</taxon>
        <taxon>Anaplasmataceae</taxon>
        <taxon>Anaplasma</taxon>
        <taxon>phagocytophilum group</taxon>
    </lineage>
</organism>
<evidence type="ECO:0000313" key="2">
    <source>
        <dbReference type="EMBL" id="AHI96439.1"/>
    </source>
</evidence>
<dbReference type="EMBL" id="KF745719">
    <property type="protein sequence ID" value="AHI96445.1"/>
    <property type="molecule type" value="Genomic_DNA"/>
</dbReference>
<dbReference type="EMBL" id="KF745717">
    <property type="protein sequence ID" value="AHI96441.1"/>
    <property type="molecule type" value="Genomic_DNA"/>
</dbReference>